<protein>
    <submittedName>
        <fullName evidence="2">Uncharacterized protein</fullName>
    </submittedName>
</protein>
<name>C1E912_MICCC</name>
<dbReference type="EMBL" id="CP001327">
    <property type="protein sequence ID" value="ACO64606.1"/>
    <property type="molecule type" value="Genomic_DNA"/>
</dbReference>
<evidence type="ECO:0000256" key="1">
    <source>
        <dbReference type="SAM" id="MobiDB-lite"/>
    </source>
</evidence>
<evidence type="ECO:0000313" key="2">
    <source>
        <dbReference type="EMBL" id="ACO64606.1"/>
    </source>
</evidence>
<dbReference type="AlphaFoldDB" id="C1E912"/>
<organism evidence="2 3">
    <name type="scientific">Micromonas commoda (strain RCC299 / NOUM17 / CCMP2709)</name>
    <name type="common">Picoplanktonic green alga</name>
    <dbReference type="NCBI Taxonomy" id="296587"/>
    <lineage>
        <taxon>Eukaryota</taxon>
        <taxon>Viridiplantae</taxon>
        <taxon>Chlorophyta</taxon>
        <taxon>Mamiellophyceae</taxon>
        <taxon>Mamiellales</taxon>
        <taxon>Mamiellaceae</taxon>
        <taxon>Micromonas</taxon>
    </lineage>
</organism>
<accession>C1E912</accession>
<reference evidence="2 3" key="1">
    <citation type="journal article" date="2009" name="Science">
        <title>Green evolution and dynamic adaptations revealed by genomes of the marine picoeukaryotes Micromonas.</title>
        <authorList>
            <person name="Worden A.Z."/>
            <person name="Lee J.H."/>
            <person name="Mock T."/>
            <person name="Rouze P."/>
            <person name="Simmons M.P."/>
            <person name="Aerts A.L."/>
            <person name="Allen A.E."/>
            <person name="Cuvelier M.L."/>
            <person name="Derelle E."/>
            <person name="Everett M.V."/>
            <person name="Foulon E."/>
            <person name="Grimwood J."/>
            <person name="Gundlach H."/>
            <person name="Henrissat B."/>
            <person name="Napoli C."/>
            <person name="McDonald S.M."/>
            <person name="Parker M.S."/>
            <person name="Rombauts S."/>
            <person name="Salamov A."/>
            <person name="Von Dassow P."/>
            <person name="Badger J.H."/>
            <person name="Coutinho P.M."/>
            <person name="Demir E."/>
            <person name="Dubchak I."/>
            <person name="Gentemann C."/>
            <person name="Eikrem W."/>
            <person name="Gready J.E."/>
            <person name="John U."/>
            <person name="Lanier W."/>
            <person name="Lindquist E.A."/>
            <person name="Lucas S."/>
            <person name="Mayer K.F."/>
            <person name="Moreau H."/>
            <person name="Not F."/>
            <person name="Otillar R."/>
            <person name="Panaud O."/>
            <person name="Pangilinan J."/>
            <person name="Paulsen I."/>
            <person name="Piegu B."/>
            <person name="Poliakov A."/>
            <person name="Robbens S."/>
            <person name="Schmutz J."/>
            <person name="Toulza E."/>
            <person name="Wyss T."/>
            <person name="Zelensky A."/>
            <person name="Zhou K."/>
            <person name="Armbrust E.V."/>
            <person name="Bhattacharya D."/>
            <person name="Goodenough U.W."/>
            <person name="Van de Peer Y."/>
            <person name="Grigoriev I.V."/>
        </authorList>
    </citation>
    <scope>NUCLEOTIDE SEQUENCE [LARGE SCALE GENOMIC DNA]</scope>
    <source>
        <strain evidence="3">RCC299 / NOUM17</strain>
    </source>
</reference>
<sequence>MANAPGLRDLWLSRRRNPDWQAWMDHGVWSDADCSELLRARRVPTRLPLPYFTAPEQLTAPAAEKLGEAVAAFERRMAETQVAPYIADMLTESKKTEYLLNTKEGEFRLYLPETREGAVSEKTGKPYKLKFVPVFQLIEPDAGHFKTLLDFHLPEKAFKAFRAHVSRYPGCDAEKVPLTEEEKRARGERRKYATETRVAISAEGVYAFREGGEWPISDAMQHAVRFFDARVATVGKPIETRGYPWRKYTCEVDFKLAPWRVASVERPNWRFKEADPNTGDPDDARKGFRV</sequence>
<feature type="region of interest" description="Disordered" evidence="1">
    <location>
        <begin position="271"/>
        <end position="290"/>
    </location>
</feature>
<gene>
    <name evidence="2" type="ORF">MICPUN_59565</name>
</gene>
<evidence type="ECO:0000313" key="3">
    <source>
        <dbReference type="Proteomes" id="UP000002009"/>
    </source>
</evidence>
<dbReference type="KEGG" id="mis:MICPUN_59565"/>
<dbReference type="Proteomes" id="UP000002009">
    <property type="component" value="Chromosome 6"/>
</dbReference>
<dbReference type="RefSeq" id="XP_002503348.1">
    <property type="nucleotide sequence ID" value="XM_002503302.1"/>
</dbReference>
<dbReference type="InParanoid" id="C1E912"/>
<keyword evidence="3" id="KW-1185">Reference proteome</keyword>
<dbReference type="GeneID" id="8244278"/>
<proteinExistence type="predicted"/>